<dbReference type="EMBL" id="BKCJ011880352">
    <property type="protein sequence ID" value="GFD60632.1"/>
    <property type="molecule type" value="Genomic_DNA"/>
</dbReference>
<proteinExistence type="predicted"/>
<accession>A0A699XKU8</accession>
<name>A0A699XKU8_TANCI</name>
<dbReference type="AlphaFoldDB" id="A0A699XKU8"/>
<organism evidence="1">
    <name type="scientific">Tanacetum cinerariifolium</name>
    <name type="common">Dalmatian daisy</name>
    <name type="synonym">Chrysanthemum cinerariifolium</name>
    <dbReference type="NCBI Taxonomy" id="118510"/>
    <lineage>
        <taxon>Eukaryota</taxon>
        <taxon>Viridiplantae</taxon>
        <taxon>Streptophyta</taxon>
        <taxon>Embryophyta</taxon>
        <taxon>Tracheophyta</taxon>
        <taxon>Spermatophyta</taxon>
        <taxon>Magnoliopsida</taxon>
        <taxon>eudicotyledons</taxon>
        <taxon>Gunneridae</taxon>
        <taxon>Pentapetalae</taxon>
        <taxon>asterids</taxon>
        <taxon>campanulids</taxon>
        <taxon>Asterales</taxon>
        <taxon>Asteraceae</taxon>
        <taxon>Asteroideae</taxon>
        <taxon>Anthemideae</taxon>
        <taxon>Anthemidinae</taxon>
        <taxon>Tanacetum</taxon>
    </lineage>
</organism>
<reference evidence="1" key="1">
    <citation type="journal article" date="2019" name="Sci. Rep.">
        <title>Draft genome of Tanacetum cinerariifolium, the natural source of mosquito coil.</title>
        <authorList>
            <person name="Yamashiro T."/>
            <person name="Shiraishi A."/>
            <person name="Satake H."/>
            <person name="Nakayama K."/>
        </authorList>
    </citation>
    <scope>NUCLEOTIDE SEQUENCE</scope>
</reference>
<sequence>GRARIVVAAIAAATAGGQERAERHQANCIFHDSSLPHAAAIHMHDTVVMRIDRSSWSHDAIVDKLTISRIVTRK</sequence>
<evidence type="ECO:0000313" key="1">
    <source>
        <dbReference type="EMBL" id="GFD60632.1"/>
    </source>
</evidence>
<feature type="non-terminal residue" evidence="1">
    <location>
        <position position="1"/>
    </location>
</feature>
<comment type="caution">
    <text evidence="1">The sequence shown here is derived from an EMBL/GenBank/DDBJ whole genome shotgun (WGS) entry which is preliminary data.</text>
</comment>
<gene>
    <name evidence="1" type="ORF">Tci_932601</name>
</gene>
<protein>
    <submittedName>
        <fullName evidence="1">Uncharacterized protein</fullName>
    </submittedName>
</protein>